<evidence type="ECO:0000256" key="4">
    <source>
        <dbReference type="ARBA" id="ARBA00022679"/>
    </source>
</evidence>
<evidence type="ECO:0000259" key="7">
    <source>
        <dbReference type="PROSITE" id="PS51698"/>
    </source>
</evidence>
<dbReference type="Gene3D" id="3.30.40.10">
    <property type="entry name" value="Zinc/RING finger domain, C3HC4 (zinc finger)"/>
    <property type="match status" value="1"/>
</dbReference>
<protein>
    <recommendedName>
        <fullName evidence="3">RING-type E3 ubiquitin transferase</fullName>
        <ecNumber evidence="3">2.3.2.27</ecNumber>
    </recommendedName>
</protein>
<evidence type="ECO:0000313" key="9">
    <source>
        <dbReference type="Proteomes" id="UP000663760"/>
    </source>
</evidence>
<keyword evidence="5" id="KW-0833">Ubl conjugation pathway</keyword>
<name>A0A7I8KLA5_SPIIN</name>
<dbReference type="AlphaFoldDB" id="A0A7I8KLA5"/>
<dbReference type="EC" id="2.3.2.27" evidence="3"/>
<dbReference type="InterPro" id="IPR045210">
    <property type="entry name" value="RING-Ubox_PUB"/>
</dbReference>
<comment type="pathway">
    <text evidence="2">Protein modification; protein ubiquitination.</text>
</comment>
<dbReference type="GO" id="GO:0061630">
    <property type="term" value="F:ubiquitin protein ligase activity"/>
    <property type="evidence" value="ECO:0007669"/>
    <property type="project" value="UniProtKB-EC"/>
</dbReference>
<dbReference type="OrthoDB" id="10064100at2759"/>
<feature type="region of interest" description="Disordered" evidence="6">
    <location>
        <begin position="727"/>
        <end position="755"/>
    </location>
</feature>
<dbReference type="UniPathway" id="UPA00143"/>
<dbReference type="Gene3D" id="1.25.10.10">
    <property type="entry name" value="Leucine-rich Repeat Variant"/>
    <property type="match status" value="1"/>
</dbReference>
<proteinExistence type="predicted"/>
<evidence type="ECO:0000256" key="3">
    <source>
        <dbReference type="ARBA" id="ARBA00012483"/>
    </source>
</evidence>
<keyword evidence="9" id="KW-1185">Reference proteome</keyword>
<evidence type="ECO:0000313" key="8">
    <source>
        <dbReference type="EMBL" id="CAA7397745.1"/>
    </source>
</evidence>
<evidence type="ECO:0000256" key="1">
    <source>
        <dbReference type="ARBA" id="ARBA00000900"/>
    </source>
</evidence>
<dbReference type="InterPro" id="IPR011989">
    <property type="entry name" value="ARM-like"/>
</dbReference>
<dbReference type="CDD" id="cd16664">
    <property type="entry name" value="RING-Ubox_PUB"/>
    <property type="match status" value="1"/>
</dbReference>
<dbReference type="InterPro" id="IPR013083">
    <property type="entry name" value="Znf_RING/FYVE/PHD"/>
</dbReference>
<evidence type="ECO:0000256" key="2">
    <source>
        <dbReference type="ARBA" id="ARBA00004906"/>
    </source>
</evidence>
<reference evidence="8" key="1">
    <citation type="submission" date="2020-02" db="EMBL/GenBank/DDBJ databases">
        <authorList>
            <person name="Scholz U."/>
            <person name="Mascher M."/>
            <person name="Fiebig A."/>
        </authorList>
    </citation>
    <scope>NUCLEOTIDE SEQUENCE</scope>
</reference>
<dbReference type="InterPro" id="IPR003613">
    <property type="entry name" value="Ubox_domain"/>
</dbReference>
<dbReference type="GO" id="GO:0016567">
    <property type="term" value="P:protein ubiquitination"/>
    <property type="evidence" value="ECO:0007669"/>
    <property type="project" value="UniProtKB-UniPathway"/>
</dbReference>
<dbReference type="Proteomes" id="UP000663760">
    <property type="component" value="Chromosome 6"/>
</dbReference>
<dbReference type="EMBL" id="LR746269">
    <property type="protein sequence ID" value="CAA7397745.1"/>
    <property type="molecule type" value="Genomic_DNA"/>
</dbReference>
<dbReference type="Pfam" id="PF04564">
    <property type="entry name" value="U-box"/>
    <property type="match status" value="1"/>
</dbReference>
<gene>
    <name evidence="8" type="ORF">SI8410_06008410</name>
</gene>
<dbReference type="SUPFAM" id="SSF57850">
    <property type="entry name" value="RING/U-box"/>
    <property type="match status" value="1"/>
</dbReference>
<evidence type="ECO:0000256" key="5">
    <source>
        <dbReference type="ARBA" id="ARBA00022786"/>
    </source>
</evidence>
<dbReference type="SMART" id="SM00504">
    <property type="entry name" value="Ubox"/>
    <property type="match status" value="1"/>
</dbReference>
<dbReference type="PROSITE" id="PS51698">
    <property type="entry name" value="U_BOX"/>
    <property type="match status" value="1"/>
</dbReference>
<evidence type="ECO:0000256" key="6">
    <source>
        <dbReference type="SAM" id="MobiDB-lite"/>
    </source>
</evidence>
<feature type="domain" description="U-box" evidence="7">
    <location>
        <begin position="273"/>
        <end position="347"/>
    </location>
</feature>
<comment type="catalytic activity">
    <reaction evidence="1">
        <text>S-ubiquitinyl-[E2 ubiquitin-conjugating enzyme]-L-cysteine + [acceptor protein]-L-lysine = [E2 ubiquitin-conjugating enzyme]-L-cysteine + N(6)-ubiquitinyl-[acceptor protein]-L-lysine.</text>
        <dbReference type="EC" id="2.3.2.27"/>
    </reaction>
</comment>
<accession>A0A7I8KLA5</accession>
<dbReference type="SUPFAM" id="SSF48371">
    <property type="entry name" value="ARM repeat"/>
    <property type="match status" value="1"/>
</dbReference>
<keyword evidence="4" id="KW-0808">Transferase</keyword>
<sequence>MGHYGDDVEQGAQSFSRKKVLAPMCRELSNIMDMIIPIVPSIESARPGGTSGIQELCSLNNEIEKTNLLLQHCAESSNFYLAMTREAITLRCERRRNALHESLRRIQTMVPEPLSAQVATIVVRLRAAKFNIDPAVEEAGKAILSLLQQNNSTENAEFEAFCNAASKLDITTPRALLLERRSIKKLFDKLSVSDPRKEKILQLLYLFRKYEKRFGSENFGHQIDRSDVFIGSSVAEGKNASESNSCEAKNEASEWRTGVIDCPEDQNDLSADSPPKEFRCPLSLELMYDPVVIASGQTYERASIAKWFREGHDMCPRTGMKITNFAMVPNSCMKMLISSWCKKHGISMPNPGPRSNDLEAFHSWDNSNSSSIVSMNISAPTVGGRIADLDYSNLSILSSDGSCYSDSSFVRNAEGLNDSHVPHMLPHIDEGSNGESSSQFSQDVYLKFFSVLSELTLESQTKALADFKARLSSEEARQSMLSNGFVDALVQFLKDAYHLSNLKSQKMGSQLLLAFLGETRLEDPCINDDAFELLISFLDSEIAHEALMILQIICRHPSCESSIVLPGVRPLMKILDSGATEFPELVLDILCNLSSSIEGKHQILSSGGIPKLFPHLSNGRLAGNCLKLMHSLCEVEEGKVAIAETDGCITAIVELLDSGSREEQEHSVAILLSLCSYCTEYCSLVMKEGIIPSLVHVSINGNSQGKDSSMKLLHVLRDIRDDDYTESSLSHVEPCPEPPQMPSRQDERRQSVSRRPGFLRKMFFSKPKIPALF</sequence>
<dbReference type="PANTHER" id="PTHR23315:SF240">
    <property type="entry name" value="U-BOX DOMAIN-CONTAINING PROTEIN 5"/>
    <property type="match status" value="1"/>
</dbReference>
<dbReference type="PANTHER" id="PTHR23315">
    <property type="entry name" value="U BOX DOMAIN-CONTAINING"/>
    <property type="match status" value="1"/>
</dbReference>
<organism evidence="8 9">
    <name type="scientific">Spirodela intermedia</name>
    <name type="common">Intermediate duckweed</name>
    <dbReference type="NCBI Taxonomy" id="51605"/>
    <lineage>
        <taxon>Eukaryota</taxon>
        <taxon>Viridiplantae</taxon>
        <taxon>Streptophyta</taxon>
        <taxon>Embryophyta</taxon>
        <taxon>Tracheophyta</taxon>
        <taxon>Spermatophyta</taxon>
        <taxon>Magnoliopsida</taxon>
        <taxon>Liliopsida</taxon>
        <taxon>Araceae</taxon>
        <taxon>Lemnoideae</taxon>
        <taxon>Spirodela</taxon>
    </lineage>
</organism>
<dbReference type="InterPro" id="IPR016024">
    <property type="entry name" value="ARM-type_fold"/>
</dbReference>